<comment type="pathway">
    <text evidence="10">Porphyrin-containing compound metabolism; heme A biosynthesis; heme A from heme O: step 1/1.</text>
</comment>
<keyword evidence="6" id="KW-0560">Oxidoreductase</keyword>
<gene>
    <name evidence="13" type="ORF">TR98562</name>
</gene>
<dbReference type="GO" id="GO:0006784">
    <property type="term" value="P:heme A biosynthetic process"/>
    <property type="evidence" value="ECO:0007669"/>
    <property type="project" value="InterPro"/>
</dbReference>
<dbReference type="GO" id="GO:0046872">
    <property type="term" value="F:metal ion binding"/>
    <property type="evidence" value="ECO:0007669"/>
    <property type="project" value="UniProtKB-KW"/>
</dbReference>
<feature type="transmembrane region" description="Helical" evidence="12">
    <location>
        <begin position="221"/>
        <end position="244"/>
    </location>
</feature>
<evidence type="ECO:0000256" key="11">
    <source>
        <dbReference type="ARBA" id="ARBA00048044"/>
    </source>
</evidence>
<evidence type="ECO:0000256" key="1">
    <source>
        <dbReference type="ARBA" id="ARBA00001970"/>
    </source>
</evidence>
<keyword evidence="8" id="KW-0350">Heme biosynthesis</keyword>
<dbReference type="InterPro" id="IPR003780">
    <property type="entry name" value="COX15/CtaA_fam"/>
</dbReference>
<evidence type="ECO:0000256" key="10">
    <source>
        <dbReference type="ARBA" id="ARBA00044501"/>
    </source>
</evidence>
<dbReference type="GO" id="GO:0120547">
    <property type="term" value="F:heme A synthase activity"/>
    <property type="evidence" value="ECO:0007669"/>
    <property type="project" value="UniProtKB-EC"/>
</dbReference>
<evidence type="ECO:0000256" key="6">
    <source>
        <dbReference type="ARBA" id="ARBA00023002"/>
    </source>
</evidence>
<proteinExistence type="predicted"/>
<feature type="transmembrane region" description="Helical" evidence="12">
    <location>
        <begin position="265"/>
        <end position="288"/>
    </location>
</feature>
<evidence type="ECO:0000256" key="5">
    <source>
        <dbReference type="ARBA" id="ARBA00022989"/>
    </source>
</evidence>
<evidence type="ECO:0000256" key="7">
    <source>
        <dbReference type="ARBA" id="ARBA00023004"/>
    </source>
</evidence>
<name>A0A0X3P718_SCHSO</name>
<dbReference type="Pfam" id="PF02628">
    <property type="entry name" value="COX15-CtaA"/>
    <property type="match status" value="1"/>
</dbReference>
<comment type="catalytic activity">
    <reaction evidence="11">
        <text>Fe(II)-heme o + 2 A + H2O = Fe(II)-heme a + 2 AH2</text>
        <dbReference type="Rhea" id="RHEA:63388"/>
        <dbReference type="ChEBI" id="CHEBI:13193"/>
        <dbReference type="ChEBI" id="CHEBI:15377"/>
        <dbReference type="ChEBI" id="CHEBI:17499"/>
        <dbReference type="ChEBI" id="CHEBI:60530"/>
        <dbReference type="ChEBI" id="CHEBI:61715"/>
        <dbReference type="EC" id="1.17.99.9"/>
    </reaction>
    <physiologicalReaction direction="left-to-right" evidence="11">
        <dbReference type="Rhea" id="RHEA:63389"/>
    </physiologicalReaction>
</comment>
<feature type="transmembrane region" description="Helical" evidence="12">
    <location>
        <begin position="359"/>
        <end position="382"/>
    </location>
</feature>
<reference evidence="13" key="1">
    <citation type="submission" date="2016-01" db="EMBL/GenBank/DDBJ databases">
        <title>Reference transcriptome for the parasite Schistocephalus solidus: insights into the molecular evolution of parasitism.</title>
        <authorList>
            <person name="Hebert F.O."/>
            <person name="Grambauer S."/>
            <person name="Barber I."/>
            <person name="Landry C.R."/>
            <person name="Aubin-Horth N."/>
        </authorList>
    </citation>
    <scope>NUCLEOTIDE SEQUENCE</scope>
</reference>
<dbReference type="PANTHER" id="PTHR23289:SF2">
    <property type="entry name" value="CYTOCHROME C OXIDASE ASSEMBLY PROTEIN COX15 HOMOLOG"/>
    <property type="match status" value="1"/>
</dbReference>
<dbReference type="GO" id="GO:0016653">
    <property type="term" value="F:oxidoreductase activity, acting on NAD(P)H, heme protein as acceptor"/>
    <property type="evidence" value="ECO:0007669"/>
    <property type="project" value="TreeGrafter"/>
</dbReference>
<evidence type="ECO:0000256" key="2">
    <source>
        <dbReference type="ARBA" id="ARBA00004141"/>
    </source>
</evidence>
<evidence type="ECO:0000256" key="4">
    <source>
        <dbReference type="ARBA" id="ARBA00022723"/>
    </source>
</evidence>
<feature type="transmembrane region" description="Helical" evidence="12">
    <location>
        <begin position="56"/>
        <end position="76"/>
    </location>
</feature>
<evidence type="ECO:0000256" key="3">
    <source>
        <dbReference type="ARBA" id="ARBA00022692"/>
    </source>
</evidence>
<dbReference type="GO" id="GO:0005743">
    <property type="term" value="C:mitochondrial inner membrane"/>
    <property type="evidence" value="ECO:0007669"/>
    <property type="project" value="TreeGrafter"/>
</dbReference>
<accession>A0A0X3P718</accession>
<evidence type="ECO:0000313" key="13">
    <source>
        <dbReference type="EMBL" id="JAP47558.1"/>
    </source>
</evidence>
<evidence type="ECO:0008006" key="14">
    <source>
        <dbReference type="Google" id="ProtNLM"/>
    </source>
</evidence>
<dbReference type="EMBL" id="GEEE01015667">
    <property type="protein sequence ID" value="JAP47558.1"/>
    <property type="molecule type" value="Transcribed_RNA"/>
</dbReference>
<sequence length="414" mass="46516">MLSRLLCSASQACRATCGSCGLKPLLRTTLRFKPRNLSTDTDRIAEGLNERSRTVVGAWLGVLTGMTFGAVILGGVTRLTESGLSMVDWHLFKEVPPRTKEDWVAEFEKYKKFPEYEHVVREHGEMTLSRFKFIWHMEYGHRQWGRLLGLVYALPAGYFWYKGYFTKRMKPRVIAYGALIAFQGLLGWYMVKSGLKKPQPPVGVSPNEDFVGVPRVSHLRLAAHLSTATILYSLFLWASFSHFVKHQKISKFDGLLRLKILTHSSKALVFTTLVWGAFVAGLDAGWIYNSWPKMADRWVPEDLIVPRYGSTGRNLIDNPTAVQFMHRMLAYTSVGCICTLWGLTMVAGRGRTGPRIRNAAHLMLAAVFGQSALGILTLINYVPVSLGAMHQSGSLILFSTLLWFSHCLRAVPKV</sequence>
<comment type="subcellular location">
    <subcellularLocation>
        <location evidence="2">Membrane</location>
        <topology evidence="2">Multi-pass membrane protein</topology>
    </subcellularLocation>
</comment>
<keyword evidence="3 12" id="KW-0812">Transmembrane</keyword>
<dbReference type="AlphaFoldDB" id="A0A0X3P718"/>
<dbReference type="InterPro" id="IPR023754">
    <property type="entry name" value="HemeA_Synthase_type2"/>
</dbReference>
<feature type="transmembrane region" description="Helical" evidence="12">
    <location>
        <begin position="328"/>
        <end position="347"/>
    </location>
</feature>
<protein>
    <recommendedName>
        <fullName evidence="14">Cytochrome c oxidase assembly protein COX15 homolog</fullName>
    </recommendedName>
</protein>
<keyword evidence="7" id="KW-0408">Iron</keyword>
<evidence type="ECO:0000256" key="8">
    <source>
        <dbReference type="ARBA" id="ARBA00023133"/>
    </source>
</evidence>
<keyword evidence="4" id="KW-0479">Metal-binding</keyword>
<keyword evidence="5 12" id="KW-1133">Transmembrane helix</keyword>
<comment type="cofactor">
    <cofactor evidence="1">
        <name>heme b</name>
        <dbReference type="ChEBI" id="CHEBI:60344"/>
    </cofactor>
</comment>
<feature type="transmembrane region" description="Helical" evidence="12">
    <location>
        <begin position="173"/>
        <end position="191"/>
    </location>
</feature>
<dbReference type="PANTHER" id="PTHR23289">
    <property type="entry name" value="CYTOCHROME C OXIDASE ASSEMBLY PROTEIN COX15"/>
    <property type="match status" value="1"/>
</dbReference>
<keyword evidence="9 12" id="KW-0472">Membrane</keyword>
<evidence type="ECO:0000256" key="12">
    <source>
        <dbReference type="SAM" id="Phobius"/>
    </source>
</evidence>
<feature type="transmembrane region" description="Helical" evidence="12">
    <location>
        <begin position="144"/>
        <end position="161"/>
    </location>
</feature>
<organism evidence="13">
    <name type="scientific">Schistocephalus solidus</name>
    <name type="common">Tapeworm</name>
    <dbReference type="NCBI Taxonomy" id="70667"/>
    <lineage>
        <taxon>Eukaryota</taxon>
        <taxon>Metazoa</taxon>
        <taxon>Spiralia</taxon>
        <taxon>Lophotrochozoa</taxon>
        <taxon>Platyhelminthes</taxon>
        <taxon>Cestoda</taxon>
        <taxon>Eucestoda</taxon>
        <taxon>Diphyllobothriidea</taxon>
        <taxon>Diphyllobothriidae</taxon>
        <taxon>Schistocephalus</taxon>
    </lineage>
</organism>
<evidence type="ECO:0000256" key="9">
    <source>
        <dbReference type="ARBA" id="ARBA00023136"/>
    </source>
</evidence>